<keyword evidence="4" id="KW-1185">Reference proteome</keyword>
<gene>
    <name evidence="3" type="ORF">H6G06_16990</name>
</gene>
<evidence type="ECO:0000313" key="4">
    <source>
        <dbReference type="Proteomes" id="UP000662185"/>
    </source>
</evidence>
<dbReference type="CDD" id="cd09726">
    <property type="entry name" value="RAMP_I_III"/>
    <property type="match status" value="1"/>
</dbReference>
<evidence type="ECO:0000313" key="3">
    <source>
        <dbReference type="EMBL" id="MBD2295130.1"/>
    </source>
</evidence>
<organism evidence="3 4">
    <name type="scientific">Anabaena sphaerica FACHB-251</name>
    <dbReference type="NCBI Taxonomy" id="2692883"/>
    <lineage>
        <taxon>Bacteria</taxon>
        <taxon>Bacillati</taxon>
        <taxon>Cyanobacteriota</taxon>
        <taxon>Cyanophyceae</taxon>
        <taxon>Nostocales</taxon>
        <taxon>Nostocaceae</taxon>
        <taxon>Anabaena</taxon>
    </lineage>
</organism>
<dbReference type="GO" id="GO:0051607">
    <property type="term" value="P:defense response to virus"/>
    <property type="evidence" value="ECO:0007669"/>
    <property type="project" value="UniProtKB-KW"/>
</dbReference>
<comment type="caution">
    <text evidence="3">The sequence shown here is derived from an EMBL/GenBank/DDBJ whole genome shotgun (WGS) entry which is preliminary data.</text>
</comment>
<protein>
    <submittedName>
        <fullName evidence="3">TIGR03986 family CRISPR-associated RAMP protein</fullName>
    </submittedName>
</protein>
<dbReference type="RefSeq" id="WP_190562205.1">
    <property type="nucleotide sequence ID" value="NZ_JACJQU010000010.1"/>
</dbReference>
<dbReference type="Pfam" id="PF03787">
    <property type="entry name" value="RAMPs"/>
    <property type="match status" value="1"/>
</dbReference>
<accession>A0A927A317</accession>
<dbReference type="Proteomes" id="UP000662185">
    <property type="component" value="Unassembled WGS sequence"/>
</dbReference>
<dbReference type="InterPro" id="IPR005537">
    <property type="entry name" value="RAMP_III_fam"/>
</dbReference>
<evidence type="ECO:0000259" key="2">
    <source>
        <dbReference type="Pfam" id="PF03787"/>
    </source>
</evidence>
<name>A0A927A317_9NOST</name>
<dbReference type="EMBL" id="JACJQU010000010">
    <property type="protein sequence ID" value="MBD2295130.1"/>
    <property type="molecule type" value="Genomic_DNA"/>
</dbReference>
<dbReference type="AlphaFoldDB" id="A0A927A317"/>
<keyword evidence="1" id="KW-0051">Antiviral defense</keyword>
<proteinExistence type="predicted"/>
<dbReference type="InterPro" id="IPR023825">
    <property type="entry name" value="CRISPR-assoc_RAMP_BGP1436"/>
</dbReference>
<dbReference type="NCBIfam" id="TIGR03986">
    <property type="entry name" value="TIGR03986 family CRISPR-associated RAMP protein"/>
    <property type="match status" value="1"/>
</dbReference>
<evidence type="ECO:0000256" key="1">
    <source>
        <dbReference type="ARBA" id="ARBA00023118"/>
    </source>
</evidence>
<feature type="domain" description="CRISPR type III-associated protein" evidence="2">
    <location>
        <begin position="54"/>
        <end position="562"/>
    </location>
</feature>
<sequence length="668" mass="77722">MNPRHITPKSKNNRAFAPYNFVELPDENKLVVAQQLPNSNCYEKERYTGYIECTLVTETPLYIRNGLIPDDFKTFGDLSCNHQELEQVTSEEQKRWTDFFNNPANNRPIIPGSSIRGMLRTMMEIVTYSKFHQVSGNQKLFFRAVAAPKLDPLTGEYNKKLLDQEKNKIKAGYLQQQKDGSWRIYIAQDIDKHLFIWIKESLIPDDIELIKLNNADYKPQYLAVRFDDITPYKTRYLANQISKDNPNHKYRGYLVTSGNMMEGNKGGKSPRQYHCLIGEKTDDYKEIDHGAVDDYIAGLTEFQKKYFDENSGVLKNGYPVFFREPKQNEKVTLFGHNPNFRVPYTPPGNNGRAASVTDFIPSRLKSSENSDIDMTEAIFGWVNKKSQDQARAGRIFITDAIVDDTIPEDKIWCQQNPNERITPPILATPKPTTFQHYLVQTDPDGKRENLKHYGSVPHQDTVIRGYKLYWHHKDVNHSSITEDDLKDISEKPKQYTKIRPINPQVSFHFKIYFDNFTEQELGALLWILDLAKEKEKRIYVKNNQEYRFSLGMGKPFGMGTVKLTNQVLWLSQRQEKRYHKLFDGNNWETGNYKDTEVEAELFVEEFKKYLLCENPDTNLENVERIKMLLTMLSFPGKPPGSVRYMKIEHPQNKNEYDLRPVLPNPGDV</sequence>
<reference evidence="4" key="1">
    <citation type="journal article" date="2020" name="ISME J.">
        <title>Comparative genomics reveals insights into cyanobacterial evolution and habitat adaptation.</title>
        <authorList>
            <person name="Chen M.Y."/>
            <person name="Teng W.K."/>
            <person name="Zhao L."/>
            <person name="Hu C.X."/>
            <person name="Zhou Y.K."/>
            <person name="Han B.P."/>
            <person name="Song L.R."/>
            <person name="Shu W.S."/>
        </authorList>
    </citation>
    <scope>NUCLEOTIDE SEQUENCE [LARGE SCALE GENOMIC DNA]</scope>
    <source>
        <strain evidence="4">FACHB-251</strain>
    </source>
</reference>